<dbReference type="Gene3D" id="2.40.50.140">
    <property type="entry name" value="Nucleic acid-binding proteins"/>
    <property type="match status" value="1"/>
</dbReference>
<evidence type="ECO:0000313" key="4">
    <source>
        <dbReference type="EMBL" id="XBS88677.1"/>
    </source>
</evidence>
<dbReference type="RefSeq" id="WP_350015491.1">
    <property type="nucleotide sequence ID" value="NZ_CP157948.1"/>
</dbReference>
<sequence length="207" mass="22589">MRFAGRITEWNDDKGFGFVVPNGGGTRTFVHISQFPPGARRPKAGDLISYLPVVDERGRSNAQQIRHAGARAAVARPSSRQPRMPRAALGAGSLVIGVVAWATGFLPLALLAVYFGMSLVSYLMYWADKSAAQEGRSRSRTPESHLHLVDLLGGWPGALIARQQFRHKTVKHTFKFAFRVTVAVNLGGCVWLVKSGVAAELLRLLAR</sequence>
<evidence type="ECO:0000256" key="1">
    <source>
        <dbReference type="ARBA" id="ARBA00022553"/>
    </source>
</evidence>
<dbReference type="PROSITE" id="PS51857">
    <property type="entry name" value="CSD_2"/>
    <property type="match status" value="1"/>
</dbReference>
<keyword evidence="2" id="KW-1133">Transmembrane helix</keyword>
<gene>
    <name evidence="4" type="ORF">ABNK63_09650</name>
</gene>
<dbReference type="InterPro" id="IPR010718">
    <property type="entry name" value="DUF1294"/>
</dbReference>
<dbReference type="GO" id="GO:0043488">
    <property type="term" value="P:regulation of mRNA stability"/>
    <property type="evidence" value="ECO:0007669"/>
    <property type="project" value="TreeGrafter"/>
</dbReference>
<dbReference type="PANTHER" id="PTHR12962">
    <property type="entry name" value="CALCIUM-REGULATED HEAT STABLE PROTEIN CRHSP-24-RELATED"/>
    <property type="match status" value="1"/>
</dbReference>
<dbReference type="InterPro" id="IPR012340">
    <property type="entry name" value="NA-bd_OB-fold"/>
</dbReference>
<proteinExistence type="predicted"/>
<keyword evidence="2" id="KW-0812">Transmembrane</keyword>
<dbReference type="PANTHER" id="PTHR12962:SF1">
    <property type="entry name" value="COLD SHOCK DOMAIN-CONTAINING PROTEIN CG9705"/>
    <property type="match status" value="1"/>
</dbReference>
<keyword evidence="1" id="KW-0597">Phosphoprotein</keyword>
<dbReference type="InterPro" id="IPR011129">
    <property type="entry name" value="CSD"/>
</dbReference>
<dbReference type="SUPFAM" id="SSF50249">
    <property type="entry name" value="Nucleic acid-binding proteins"/>
    <property type="match status" value="1"/>
</dbReference>
<accession>A0AAU7QH04</accession>
<dbReference type="GO" id="GO:0005829">
    <property type="term" value="C:cytosol"/>
    <property type="evidence" value="ECO:0007669"/>
    <property type="project" value="UniProtKB-ARBA"/>
</dbReference>
<dbReference type="CDD" id="cd04458">
    <property type="entry name" value="CSP_CDS"/>
    <property type="match status" value="1"/>
</dbReference>
<feature type="transmembrane region" description="Helical" evidence="2">
    <location>
        <begin position="176"/>
        <end position="193"/>
    </location>
</feature>
<dbReference type="SMART" id="SM00357">
    <property type="entry name" value="CSP"/>
    <property type="match status" value="1"/>
</dbReference>
<dbReference type="InterPro" id="IPR002059">
    <property type="entry name" value="CSP_DNA-bd"/>
</dbReference>
<dbReference type="Pfam" id="PF00313">
    <property type="entry name" value="CSD"/>
    <property type="match status" value="1"/>
</dbReference>
<dbReference type="AlphaFoldDB" id="A0AAU7QH04"/>
<reference evidence="4" key="1">
    <citation type="submission" date="2024-06" db="EMBL/GenBank/DDBJ databases">
        <authorList>
            <person name="Sun Y."/>
        </authorList>
    </citation>
    <scope>NUCLEOTIDE SEQUENCE</scope>
    <source>
        <strain evidence="4">IGA1.0</strain>
    </source>
</reference>
<keyword evidence="2" id="KW-0472">Membrane</keyword>
<dbReference type="Pfam" id="PF06961">
    <property type="entry name" value="DUF1294"/>
    <property type="match status" value="1"/>
</dbReference>
<name>A0AAU7QH04_9GAMM</name>
<evidence type="ECO:0000256" key="2">
    <source>
        <dbReference type="SAM" id="Phobius"/>
    </source>
</evidence>
<feature type="domain" description="CSD" evidence="3">
    <location>
        <begin position="2"/>
        <end position="67"/>
    </location>
</feature>
<dbReference type="EMBL" id="CP157948">
    <property type="protein sequence ID" value="XBS88677.1"/>
    <property type="molecule type" value="Genomic_DNA"/>
</dbReference>
<dbReference type="GO" id="GO:0003730">
    <property type="term" value="F:mRNA 3'-UTR binding"/>
    <property type="evidence" value="ECO:0007669"/>
    <property type="project" value="TreeGrafter"/>
</dbReference>
<organism evidence="4">
    <name type="scientific">Rhodanobacter sp. IGA1.0</name>
    <dbReference type="NCBI Taxonomy" id="3158582"/>
    <lineage>
        <taxon>Bacteria</taxon>
        <taxon>Pseudomonadati</taxon>
        <taxon>Pseudomonadota</taxon>
        <taxon>Gammaproteobacteria</taxon>
        <taxon>Lysobacterales</taxon>
        <taxon>Rhodanobacteraceae</taxon>
        <taxon>Rhodanobacter</taxon>
    </lineage>
</organism>
<protein>
    <submittedName>
        <fullName evidence="4">Cold shock and DUF1294 domain-containing protein</fullName>
    </submittedName>
</protein>
<evidence type="ECO:0000259" key="3">
    <source>
        <dbReference type="PROSITE" id="PS51857"/>
    </source>
</evidence>
<dbReference type="InterPro" id="IPR052069">
    <property type="entry name" value="Ca-reg_mRNA-binding_domain"/>
</dbReference>